<evidence type="ECO:0000256" key="1">
    <source>
        <dbReference type="SAM" id="MobiDB-lite"/>
    </source>
</evidence>
<gene>
    <name evidence="2" type="primary">Contig16803.g17896</name>
    <name evidence="2" type="ORF">STYLEM_15245</name>
</gene>
<organism evidence="2 3">
    <name type="scientific">Stylonychia lemnae</name>
    <name type="common">Ciliate</name>
    <dbReference type="NCBI Taxonomy" id="5949"/>
    <lineage>
        <taxon>Eukaryota</taxon>
        <taxon>Sar</taxon>
        <taxon>Alveolata</taxon>
        <taxon>Ciliophora</taxon>
        <taxon>Intramacronucleata</taxon>
        <taxon>Spirotrichea</taxon>
        <taxon>Stichotrichia</taxon>
        <taxon>Sporadotrichida</taxon>
        <taxon>Oxytrichidae</taxon>
        <taxon>Stylonychinae</taxon>
        <taxon>Stylonychia</taxon>
    </lineage>
</organism>
<reference evidence="2 3" key="1">
    <citation type="submission" date="2014-06" db="EMBL/GenBank/DDBJ databases">
        <authorList>
            <person name="Swart Estienne"/>
        </authorList>
    </citation>
    <scope>NUCLEOTIDE SEQUENCE [LARGE SCALE GENOMIC DNA]</scope>
    <source>
        <strain evidence="2 3">130c</strain>
    </source>
</reference>
<name>A0A078AVE5_STYLE</name>
<sequence>MGCIKTKQKIHAHGYKDLNQEQSSHVKFGPIEVDNSSSQADLLEDQDKMKDQGTNQSKMNLGNNLEETQTHNEMRSNSRQEVNPAQGIETGGNQSPDSLNTDAPQSINIQMSQTKIHYGTGKGKKGKKRKIGTWTSANNNEYIEEKQSYILINMKSYDKTHFKMFLNVTHSEFEESKYRSILEDIWKRYIKYLGPGVNQINLLPEHLDDATFEIINPQIKIVDLQLGTPRLIYIDRRPIPEQKIIDYIHREYGQYSQARLRLNTDVLNKLTPQKQILIKIQDLKLDSTQDLYKISNVLYYSIAKEDYNEKFYKILRQSIKIKSELDKDQNSQGIKDWIQINAQLQREVQDFEKNSLFICIKILLKELESIDKSNHATKYLQTYLNLNEDEDDDLYYESGILVTTFQMTQTNYSKLNYQLMLQSQDYQIPLRCTFNLYGRVFDCFAFPDIEFRNIIEGSFLDRNNDQTQKLGLNKLSENLSKIQIFKTAPALSKKEKKLAVLKELDNQDNQDEEYLDILEDNDDEEDQDENNQQQTIGEKRSGEIYQENMQKYQVLFRDECLELISSQGQSIVNQKILIQEFARTINEALFSDKTAQSLIDLMNDKYMCSLDELANLEEKDISLQIKQSILERVIEKLNIEMQSEFEIKSVEAKFDPNSIKSVPISSFQISEQINEGLFYVFYRLFKFKDYKFAYETLNGFDIDDLKNNQRNLNLSLMILKSILCSWQDMGLRESQKQQIIQMKLKLQALGIDRNYKILTSVD</sequence>
<feature type="compositionally biased region" description="Basic residues" evidence="1">
    <location>
        <begin position="1"/>
        <end position="13"/>
    </location>
</feature>
<feature type="compositionally biased region" description="Basic and acidic residues" evidence="1">
    <location>
        <begin position="68"/>
        <end position="78"/>
    </location>
</feature>
<dbReference type="EMBL" id="CCKQ01014399">
    <property type="protein sequence ID" value="CDW86154.1"/>
    <property type="molecule type" value="Genomic_DNA"/>
</dbReference>
<keyword evidence="3" id="KW-1185">Reference proteome</keyword>
<feature type="compositionally biased region" description="Polar residues" evidence="1">
    <location>
        <begin position="52"/>
        <end position="67"/>
    </location>
</feature>
<dbReference type="Proteomes" id="UP000039865">
    <property type="component" value="Unassembled WGS sequence"/>
</dbReference>
<protein>
    <submittedName>
        <fullName evidence="2">Uncharacterized protein</fullName>
    </submittedName>
</protein>
<feature type="region of interest" description="Disordered" evidence="1">
    <location>
        <begin position="1"/>
        <end position="102"/>
    </location>
</feature>
<evidence type="ECO:0000313" key="2">
    <source>
        <dbReference type="EMBL" id="CDW86154.1"/>
    </source>
</evidence>
<feature type="compositionally biased region" description="Polar residues" evidence="1">
    <location>
        <begin position="91"/>
        <end position="102"/>
    </location>
</feature>
<evidence type="ECO:0000313" key="3">
    <source>
        <dbReference type="Proteomes" id="UP000039865"/>
    </source>
</evidence>
<feature type="compositionally biased region" description="Acidic residues" evidence="1">
    <location>
        <begin position="519"/>
        <end position="529"/>
    </location>
</feature>
<feature type="region of interest" description="Disordered" evidence="1">
    <location>
        <begin position="519"/>
        <end position="542"/>
    </location>
</feature>
<accession>A0A078AVE5</accession>
<proteinExistence type="predicted"/>
<dbReference type="InParanoid" id="A0A078AVE5"/>
<dbReference type="AlphaFoldDB" id="A0A078AVE5"/>